<protein>
    <recommendedName>
        <fullName evidence="3">ATP-cone domain-containing protein</fullName>
    </recommendedName>
</protein>
<gene>
    <name evidence="1" type="ORF">N0F65_011820</name>
</gene>
<keyword evidence="2" id="KW-1185">Reference proteome</keyword>
<dbReference type="AlphaFoldDB" id="A0AAV2Z3D9"/>
<dbReference type="EMBL" id="DAKRPA010000074">
    <property type="protein sequence ID" value="DAZ99897.1"/>
    <property type="molecule type" value="Genomic_DNA"/>
</dbReference>
<evidence type="ECO:0000313" key="2">
    <source>
        <dbReference type="Proteomes" id="UP001146120"/>
    </source>
</evidence>
<name>A0AAV2Z3D9_9STRA</name>
<proteinExistence type="predicted"/>
<evidence type="ECO:0000313" key="1">
    <source>
        <dbReference type="EMBL" id="DAZ99897.1"/>
    </source>
</evidence>
<dbReference type="Proteomes" id="UP001146120">
    <property type="component" value="Unassembled WGS sequence"/>
</dbReference>
<accession>A0AAV2Z3D9</accession>
<comment type="caution">
    <text evidence="1">The sequence shown here is derived from an EMBL/GenBank/DDBJ whole genome shotgun (WGS) entry which is preliminary data.</text>
</comment>
<reference evidence="1" key="2">
    <citation type="journal article" date="2023" name="Microbiol Resour">
        <title>Decontamination and Annotation of the Draft Genome Sequence of the Oomycete Lagenidium giganteum ARSEF 373.</title>
        <authorList>
            <person name="Morgan W.R."/>
            <person name="Tartar A."/>
        </authorList>
    </citation>
    <scope>NUCLEOTIDE SEQUENCE</scope>
    <source>
        <strain evidence="1">ARSEF 373</strain>
    </source>
</reference>
<sequence length="84" mass="9689">MTVPQPQRERQHYEKKLAERCSVTGEQLEAVTVSVRSSVDPRILDHLARYVFKRSSTEILDSDIEQAVKRRCDELRNGHLPDVA</sequence>
<feature type="non-terminal residue" evidence="1">
    <location>
        <position position="84"/>
    </location>
</feature>
<evidence type="ECO:0008006" key="3">
    <source>
        <dbReference type="Google" id="ProtNLM"/>
    </source>
</evidence>
<organism evidence="1 2">
    <name type="scientific">Lagenidium giganteum</name>
    <dbReference type="NCBI Taxonomy" id="4803"/>
    <lineage>
        <taxon>Eukaryota</taxon>
        <taxon>Sar</taxon>
        <taxon>Stramenopiles</taxon>
        <taxon>Oomycota</taxon>
        <taxon>Peronosporomycetes</taxon>
        <taxon>Pythiales</taxon>
        <taxon>Pythiaceae</taxon>
    </lineage>
</organism>
<reference evidence="1" key="1">
    <citation type="submission" date="2022-11" db="EMBL/GenBank/DDBJ databases">
        <authorList>
            <person name="Morgan W.R."/>
            <person name="Tartar A."/>
        </authorList>
    </citation>
    <scope>NUCLEOTIDE SEQUENCE</scope>
    <source>
        <strain evidence="1">ARSEF 373</strain>
    </source>
</reference>